<dbReference type="Gene3D" id="3.30.70.120">
    <property type="match status" value="1"/>
</dbReference>
<dbReference type="SUPFAM" id="SSF54913">
    <property type="entry name" value="GlnB-like"/>
    <property type="match status" value="1"/>
</dbReference>
<dbReference type="STRING" id="266779.Meso_0665"/>
<dbReference type="eggNOG" id="COG1324">
    <property type="taxonomic scope" value="Bacteria"/>
</dbReference>
<accession>Q11KL0</accession>
<dbReference type="GO" id="GO:0010038">
    <property type="term" value="P:response to metal ion"/>
    <property type="evidence" value="ECO:0007669"/>
    <property type="project" value="InterPro"/>
</dbReference>
<sequence>MSMTLAFIDIWVNCPDRETAEKIADACIGAKLAACANIFAPIASRYRWKGAVEMTDEVPLLLKTRAEHFDAVCETVRALHPYEVPSITATQMCNIDQAYADWLRAETREPA</sequence>
<dbReference type="PANTHER" id="PTHR23419">
    <property type="entry name" value="DIVALENT CATION TOLERANCE CUTA-RELATED"/>
    <property type="match status" value="1"/>
</dbReference>
<dbReference type="HOGENOM" id="CLU_098807_3_1_5"/>
<name>Q11KL0_CHESB</name>
<dbReference type="GO" id="GO:0005507">
    <property type="term" value="F:copper ion binding"/>
    <property type="evidence" value="ECO:0007669"/>
    <property type="project" value="TreeGrafter"/>
</dbReference>
<gene>
    <name evidence="2" type="ordered locus">Meso_0665</name>
</gene>
<dbReference type="InterPro" id="IPR011322">
    <property type="entry name" value="N-reg_PII-like_a/b"/>
</dbReference>
<dbReference type="EMBL" id="CP000390">
    <property type="protein sequence ID" value="ABG62065.1"/>
    <property type="molecule type" value="Genomic_DNA"/>
</dbReference>
<evidence type="ECO:0000313" key="2">
    <source>
        <dbReference type="EMBL" id="ABG62065.1"/>
    </source>
</evidence>
<proteinExistence type="inferred from homology"/>
<dbReference type="KEGG" id="mes:Meso_0665"/>
<dbReference type="PANTHER" id="PTHR23419:SF8">
    <property type="entry name" value="FI09726P"/>
    <property type="match status" value="1"/>
</dbReference>
<protein>
    <submittedName>
        <fullName evidence="2">CutA1 divalent ion tolerance protein</fullName>
    </submittedName>
</protein>
<evidence type="ECO:0000256" key="1">
    <source>
        <dbReference type="ARBA" id="ARBA00010169"/>
    </source>
</evidence>
<organism evidence="2">
    <name type="scientific">Chelativorans sp. (strain BNC1)</name>
    <dbReference type="NCBI Taxonomy" id="266779"/>
    <lineage>
        <taxon>Bacteria</taxon>
        <taxon>Pseudomonadati</taxon>
        <taxon>Pseudomonadota</taxon>
        <taxon>Alphaproteobacteria</taxon>
        <taxon>Hyphomicrobiales</taxon>
        <taxon>Phyllobacteriaceae</taxon>
        <taxon>Chelativorans</taxon>
    </lineage>
</organism>
<comment type="similarity">
    <text evidence="1">Belongs to the CutA family.</text>
</comment>
<reference evidence="2" key="1">
    <citation type="submission" date="2006-06" db="EMBL/GenBank/DDBJ databases">
        <title>Complete sequence of chromosome of Chelativorans sp. BNC1.</title>
        <authorList>
            <consortium name="US DOE Joint Genome Institute"/>
            <person name="Copeland A."/>
            <person name="Lucas S."/>
            <person name="Lapidus A."/>
            <person name="Barry K."/>
            <person name="Detter J.C."/>
            <person name="Glavina del Rio T."/>
            <person name="Hammon N."/>
            <person name="Israni S."/>
            <person name="Dalin E."/>
            <person name="Tice H."/>
            <person name="Pitluck S."/>
            <person name="Chertkov O."/>
            <person name="Brettin T."/>
            <person name="Bruce D."/>
            <person name="Han C."/>
            <person name="Tapia R."/>
            <person name="Gilna P."/>
            <person name="Schmutz J."/>
            <person name="Larimer F."/>
            <person name="Land M."/>
            <person name="Hauser L."/>
            <person name="Kyrpides N."/>
            <person name="Mikhailova N."/>
            <person name="Richardson P."/>
        </authorList>
    </citation>
    <scope>NUCLEOTIDE SEQUENCE</scope>
    <source>
        <strain evidence="2">BNC1</strain>
    </source>
</reference>
<dbReference type="InterPro" id="IPR004323">
    <property type="entry name" value="Ion_tolerance_CutA"/>
</dbReference>
<dbReference type="InterPro" id="IPR015867">
    <property type="entry name" value="N-reg_PII/ATP_PRibTrfase_C"/>
</dbReference>
<dbReference type="AlphaFoldDB" id="Q11KL0"/>
<dbReference type="Pfam" id="PF03091">
    <property type="entry name" value="CutA1"/>
    <property type="match status" value="1"/>
</dbReference>